<keyword evidence="2" id="KW-0285">Flavoprotein</keyword>
<keyword evidence="3" id="KW-0288">FMN</keyword>
<name>A0A1U7LH32_NEOID</name>
<dbReference type="InterPro" id="IPR044152">
    <property type="entry name" value="YqjM-like"/>
</dbReference>
<dbReference type="SUPFAM" id="SSF51395">
    <property type="entry name" value="FMN-linked oxidoreductases"/>
    <property type="match status" value="1"/>
</dbReference>
<dbReference type="PANTHER" id="PTHR43303">
    <property type="entry name" value="NADPH DEHYDROGENASE C23G7.10C-RELATED"/>
    <property type="match status" value="1"/>
</dbReference>
<dbReference type="GO" id="GO:0003959">
    <property type="term" value="F:NADPH dehydrogenase activity"/>
    <property type="evidence" value="ECO:0007669"/>
    <property type="project" value="InterPro"/>
</dbReference>
<evidence type="ECO:0000256" key="1">
    <source>
        <dbReference type="ARBA" id="ARBA00001917"/>
    </source>
</evidence>
<keyword evidence="8" id="KW-1185">Reference proteome</keyword>
<dbReference type="PANTHER" id="PTHR43303:SF4">
    <property type="entry name" value="NADPH DEHYDROGENASE C23G7.10C-RELATED"/>
    <property type="match status" value="1"/>
</dbReference>
<gene>
    <name evidence="7" type="ORF">NEOLI_001867</name>
</gene>
<evidence type="ECO:0000256" key="4">
    <source>
        <dbReference type="ARBA" id="ARBA00022857"/>
    </source>
</evidence>
<evidence type="ECO:0000256" key="2">
    <source>
        <dbReference type="ARBA" id="ARBA00022630"/>
    </source>
</evidence>
<organism evidence="7 8">
    <name type="scientific">Neolecta irregularis (strain DAH-3)</name>
    <dbReference type="NCBI Taxonomy" id="1198029"/>
    <lineage>
        <taxon>Eukaryota</taxon>
        <taxon>Fungi</taxon>
        <taxon>Dikarya</taxon>
        <taxon>Ascomycota</taxon>
        <taxon>Taphrinomycotina</taxon>
        <taxon>Neolectales</taxon>
        <taxon>Neolectaceae</taxon>
        <taxon>Neolecta</taxon>
    </lineage>
</organism>
<proteinExistence type="predicted"/>
<dbReference type="OrthoDB" id="72788at2759"/>
<dbReference type="Gene3D" id="3.20.20.70">
    <property type="entry name" value="Aldolase class I"/>
    <property type="match status" value="1"/>
</dbReference>
<dbReference type="InterPro" id="IPR013785">
    <property type="entry name" value="Aldolase_TIM"/>
</dbReference>
<reference evidence="7 8" key="1">
    <citation type="submission" date="2016-04" db="EMBL/GenBank/DDBJ databases">
        <title>Evolutionary innovation and constraint leading to complex multicellularity in the Ascomycota.</title>
        <authorList>
            <person name="Cisse O."/>
            <person name="Nguyen A."/>
            <person name="Hewitt D.A."/>
            <person name="Jedd G."/>
            <person name="Stajich J.E."/>
        </authorList>
    </citation>
    <scope>NUCLEOTIDE SEQUENCE [LARGE SCALE GENOMIC DNA]</scope>
    <source>
        <strain evidence="7 8">DAH-3</strain>
    </source>
</reference>
<evidence type="ECO:0000256" key="5">
    <source>
        <dbReference type="ARBA" id="ARBA00023002"/>
    </source>
</evidence>
<dbReference type="Pfam" id="PF00724">
    <property type="entry name" value="Oxidored_FMN"/>
    <property type="match status" value="1"/>
</dbReference>
<evidence type="ECO:0000256" key="3">
    <source>
        <dbReference type="ARBA" id="ARBA00022643"/>
    </source>
</evidence>
<accession>A0A1U7LH32</accession>
<dbReference type="OMA" id="WNEDMAV"/>
<feature type="domain" description="NADH:flavin oxidoreductase/NADH oxidase N-terminal" evidence="6">
    <location>
        <begin position="37"/>
        <end position="204"/>
    </location>
</feature>
<keyword evidence="5" id="KW-0560">Oxidoreductase</keyword>
<evidence type="ECO:0000259" key="6">
    <source>
        <dbReference type="Pfam" id="PF00724"/>
    </source>
</evidence>
<dbReference type="STRING" id="1198029.A0A1U7LH32"/>
<evidence type="ECO:0000313" key="8">
    <source>
        <dbReference type="Proteomes" id="UP000186594"/>
    </source>
</evidence>
<dbReference type="EMBL" id="LXFE01004103">
    <property type="protein sequence ID" value="OLL21957.1"/>
    <property type="molecule type" value="Genomic_DNA"/>
</dbReference>
<dbReference type="GO" id="GO:0010181">
    <property type="term" value="F:FMN binding"/>
    <property type="evidence" value="ECO:0007669"/>
    <property type="project" value="InterPro"/>
</dbReference>
<sequence length="206" mass="22771">MICDCLENIRSPDYSLYAPRQEPPAGTLLSQEESPILFHPIKIRSLNIHNRILVSPMCQYSAENGHMTDWHLVHYGSFAIQGPGLTMLECTSVTAAGRTNVGDSGLWVDSQIAPLKRIADFFHSQNQKLGIQLSHAGRKSSCLAPWMKLLTSAPVEAGGWPDQVIGPSNEPWNEDMAVPREMTIQDIQETTEAFARAAKRAIQASM</sequence>
<dbReference type="InterPro" id="IPR001155">
    <property type="entry name" value="OxRdtase_FMN_N"/>
</dbReference>
<evidence type="ECO:0000313" key="7">
    <source>
        <dbReference type="EMBL" id="OLL21957.1"/>
    </source>
</evidence>
<comment type="cofactor">
    <cofactor evidence="1">
        <name>FMN</name>
        <dbReference type="ChEBI" id="CHEBI:58210"/>
    </cofactor>
</comment>
<protein>
    <submittedName>
        <fullName evidence="7">Putative NADPH dehydrogenase</fullName>
    </submittedName>
</protein>
<dbReference type="GO" id="GO:0050661">
    <property type="term" value="F:NADP binding"/>
    <property type="evidence" value="ECO:0007669"/>
    <property type="project" value="InterPro"/>
</dbReference>
<dbReference type="Proteomes" id="UP000186594">
    <property type="component" value="Unassembled WGS sequence"/>
</dbReference>
<keyword evidence="4" id="KW-0521">NADP</keyword>
<comment type="caution">
    <text evidence="7">The sequence shown here is derived from an EMBL/GenBank/DDBJ whole genome shotgun (WGS) entry which is preliminary data.</text>
</comment>
<dbReference type="AlphaFoldDB" id="A0A1U7LH32"/>